<feature type="binding site" evidence="5">
    <location>
        <position position="90"/>
    </location>
    <ligand>
        <name>substrate</name>
    </ligand>
</feature>
<dbReference type="GO" id="GO:0016985">
    <property type="term" value="F:mannan endo-1,4-beta-mannosidase activity"/>
    <property type="evidence" value="ECO:0007669"/>
    <property type="project" value="InterPro"/>
</dbReference>
<dbReference type="PIRSF" id="PIRSF018168">
    <property type="entry name" value="Mannan-1_4-beta-mannosidase"/>
    <property type="match status" value="1"/>
</dbReference>
<gene>
    <name evidence="9" type="ORF">H6A34_02210</name>
</gene>
<evidence type="ECO:0000256" key="5">
    <source>
        <dbReference type="PIRSR" id="PIRSR018168-2"/>
    </source>
</evidence>
<evidence type="ECO:0000256" key="3">
    <source>
        <dbReference type="ARBA" id="ARBA00023295"/>
    </source>
</evidence>
<dbReference type="InterPro" id="IPR000805">
    <property type="entry name" value="Glyco_hydro_26"/>
</dbReference>
<name>A0A938WS19_9BACT</name>
<keyword evidence="2 7" id="KW-0378">Hydrolase</keyword>
<dbReference type="InterPro" id="IPR016714">
    <property type="entry name" value="MANB/E"/>
</dbReference>
<comment type="caution">
    <text evidence="9">The sequence shown here is derived from an EMBL/GenBank/DDBJ whole genome shotgun (WGS) entry which is preliminary data.</text>
</comment>
<feature type="binding site" evidence="5">
    <location>
        <position position="224"/>
    </location>
    <ligand>
        <name>substrate</name>
    </ligand>
</feature>
<dbReference type="InterPro" id="IPR017853">
    <property type="entry name" value="GH"/>
</dbReference>
<dbReference type="Proteomes" id="UP000706891">
    <property type="component" value="Unassembled WGS sequence"/>
</dbReference>
<dbReference type="Gene3D" id="3.20.20.80">
    <property type="entry name" value="Glycosidases"/>
    <property type="match status" value="1"/>
</dbReference>
<feature type="binding site" evidence="5">
    <location>
        <position position="158"/>
    </location>
    <ligand>
        <name>substrate</name>
    </ligand>
</feature>
<evidence type="ECO:0000256" key="2">
    <source>
        <dbReference type="ARBA" id="ARBA00022801"/>
    </source>
</evidence>
<feature type="domain" description="GH26" evidence="8">
    <location>
        <begin position="1"/>
        <end position="325"/>
    </location>
</feature>
<feature type="site" description="Plays an important role in maintaining the position of the catalytic nucleophile" evidence="6">
    <location>
        <position position="152"/>
    </location>
</feature>
<reference evidence="9" key="1">
    <citation type="submission" date="2020-08" db="EMBL/GenBank/DDBJ databases">
        <authorList>
            <person name="Cejkova D."/>
            <person name="Kubasova T."/>
            <person name="Jahodarova E."/>
            <person name="Rychlik I."/>
        </authorList>
    </citation>
    <scope>NUCLEOTIDE SEQUENCE</scope>
    <source>
        <strain evidence="9">An824</strain>
    </source>
</reference>
<keyword evidence="3 7" id="KW-0326">Glycosidase</keyword>
<dbReference type="Pfam" id="PF02156">
    <property type="entry name" value="Glyco_hydro_26"/>
    <property type="match status" value="1"/>
</dbReference>
<dbReference type="GO" id="GO:0006080">
    <property type="term" value="P:substituted mannan metabolic process"/>
    <property type="evidence" value="ECO:0007669"/>
    <property type="project" value="InterPro"/>
</dbReference>
<comment type="similarity">
    <text evidence="1 7">Belongs to the glycosyl hydrolase 26 family.</text>
</comment>
<dbReference type="EMBL" id="JACJJG010000005">
    <property type="protein sequence ID" value="MBM6672696.1"/>
    <property type="molecule type" value="Genomic_DNA"/>
</dbReference>
<reference evidence="9" key="2">
    <citation type="journal article" date="2021" name="Sci. Rep.">
        <title>The distribution of antibiotic resistance genes in chicken gut microbiota commensals.</title>
        <authorList>
            <person name="Juricova H."/>
            <person name="Matiasovicova J."/>
            <person name="Kubasova T."/>
            <person name="Cejkova D."/>
            <person name="Rychlik I."/>
        </authorList>
    </citation>
    <scope>NUCLEOTIDE SEQUENCE</scope>
    <source>
        <strain evidence="9">An824</strain>
    </source>
</reference>
<feature type="active site" description="Proton donor" evidence="4 7">
    <location>
        <position position="153"/>
    </location>
</feature>
<proteinExistence type="inferred from homology"/>
<evidence type="ECO:0000313" key="9">
    <source>
        <dbReference type="EMBL" id="MBM6672696.1"/>
    </source>
</evidence>
<sequence>MLKTLENMPRDGKFMFGHHDDTMYGIGWVGDEGRSDIKSVCGEYPAVMSFDLGDIELGHDVNLDSVPFDKIRREAVAQYRRGGMVTMSWHANNPLTGKNAWDVSDSSVVRSVLPGGANHEKFLGWLDRVADYLNSIKTADGVKVPVLFRPWHEHTGSWFWWGQALCSTEEYKALWQLTYDRLAAKGTDQLLWAYSPGIEPKDTAEYLERYPGDSKIDLIGADAYQYGTNAEYMATLDRILGIMEQVSREHGKAMALTEAGHESIPDSTWWTQTLLPVIAKYPISYVLVWRNAHNKPGHYFAPYPGEPSAKDFVKFHADRRTVFVKAGGEK</sequence>
<evidence type="ECO:0000313" key="10">
    <source>
        <dbReference type="Proteomes" id="UP000706891"/>
    </source>
</evidence>
<dbReference type="SUPFAM" id="SSF51445">
    <property type="entry name" value="(Trans)glycosidases"/>
    <property type="match status" value="1"/>
</dbReference>
<evidence type="ECO:0000259" key="8">
    <source>
        <dbReference type="PROSITE" id="PS51764"/>
    </source>
</evidence>
<dbReference type="PANTHER" id="PTHR40079:SF4">
    <property type="entry name" value="GH26 DOMAIN-CONTAINING PROTEIN-RELATED"/>
    <property type="match status" value="1"/>
</dbReference>
<evidence type="ECO:0000256" key="1">
    <source>
        <dbReference type="ARBA" id="ARBA00007754"/>
    </source>
</evidence>
<dbReference type="PROSITE" id="PS51764">
    <property type="entry name" value="GH26"/>
    <property type="match status" value="1"/>
</dbReference>
<evidence type="ECO:0000256" key="7">
    <source>
        <dbReference type="PROSITE-ProRule" id="PRU01100"/>
    </source>
</evidence>
<accession>A0A938WS19</accession>
<organism evidence="9 10">
    <name type="scientific">Marseilla massiliensis</name>
    <dbReference type="NCBI Taxonomy" id="1841864"/>
    <lineage>
        <taxon>Bacteria</taxon>
        <taxon>Pseudomonadati</taxon>
        <taxon>Bacteroidota</taxon>
        <taxon>Bacteroidia</taxon>
        <taxon>Bacteroidales</taxon>
        <taxon>Prevotellaceae</taxon>
        <taxon>Marseilla</taxon>
    </lineage>
</organism>
<protein>
    <submittedName>
        <fullName evidence="9">Beta-mannosidase</fullName>
    </submittedName>
</protein>
<dbReference type="InterPro" id="IPR022790">
    <property type="entry name" value="GH26_dom"/>
</dbReference>
<keyword evidence="10" id="KW-1185">Reference proteome</keyword>
<dbReference type="AlphaFoldDB" id="A0A938WS19"/>
<feature type="active site" description="Nucleophile" evidence="4 7">
    <location>
        <position position="258"/>
    </location>
</feature>
<evidence type="ECO:0000256" key="4">
    <source>
        <dbReference type="PIRSR" id="PIRSR018168-1"/>
    </source>
</evidence>
<dbReference type="PANTHER" id="PTHR40079">
    <property type="entry name" value="MANNAN ENDO-1,4-BETA-MANNOSIDASE E-RELATED"/>
    <property type="match status" value="1"/>
</dbReference>
<dbReference type="PRINTS" id="PR00739">
    <property type="entry name" value="GLHYDRLASE26"/>
</dbReference>
<evidence type="ECO:0000256" key="6">
    <source>
        <dbReference type="PIRSR" id="PIRSR018168-3"/>
    </source>
</evidence>